<evidence type="ECO:0000259" key="2">
    <source>
        <dbReference type="Pfam" id="PF08718"/>
    </source>
</evidence>
<evidence type="ECO:0000313" key="3">
    <source>
        <dbReference type="EMBL" id="KAJ7006467.1"/>
    </source>
</evidence>
<gene>
    <name evidence="3" type="ORF">NC653_005731</name>
</gene>
<name>A0AAD6RCZ0_9ROSI</name>
<feature type="domain" description="Glycolipid transfer protein" evidence="2">
    <location>
        <begin position="40"/>
        <end position="169"/>
    </location>
</feature>
<protein>
    <recommendedName>
        <fullName evidence="2">Glycolipid transfer protein domain-containing protein</fullName>
    </recommendedName>
</protein>
<comment type="caution">
    <text evidence="3">The sequence shown here is derived from an EMBL/GenBank/DDBJ whole genome shotgun (WGS) entry which is preliminary data.</text>
</comment>
<dbReference type="InterPro" id="IPR036497">
    <property type="entry name" value="GLTP_sf"/>
</dbReference>
<evidence type="ECO:0000256" key="1">
    <source>
        <dbReference type="SAM" id="Phobius"/>
    </source>
</evidence>
<dbReference type="SUPFAM" id="SSF110004">
    <property type="entry name" value="Glycolipid transfer protein, GLTP"/>
    <property type="match status" value="1"/>
</dbReference>
<keyword evidence="1" id="KW-0472">Membrane</keyword>
<organism evidence="3 4">
    <name type="scientific">Populus alba x Populus x berolinensis</name>
    <dbReference type="NCBI Taxonomy" id="444605"/>
    <lineage>
        <taxon>Eukaryota</taxon>
        <taxon>Viridiplantae</taxon>
        <taxon>Streptophyta</taxon>
        <taxon>Embryophyta</taxon>
        <taxon>Tracheophyta</taxon>
        <taxon>Spermatophyta</taxon>
        <taxon>Magnoliopsida</taxon>
        <taxon>eudicotyledons</taxon>
        <taxon>Gunneridae</taxon>
        <taxon>Pentapetalae</taxon>
        <taxon>rosids</taxon>
        <taxon>fabids</taxon>
        <taxon>Malpighiales</taxon>
        <taxon>Salicaceae</taxon>
        <taxon>Saliceae</taxon>
        <taxon>Populus</taxon>
    </lineage>
</organism>
<dbReference type="GO" id="GO:0120013">
    <property type="term" value="F:lipid transfer activity"/>
    <property type="evidence" value="ECO:0007669"/>
    <property type="project" value="InterPro"/>
</dbReference>
<dbReference type="GO" id="GO:0005737">
    <property type="term" value="C:cytoplasm"/>
    <property type="evidence" value="ECO:0007669"/>
    <property type="project" value="InterPro"/>
</dbReference>
<sequence>MKRTREIEKESEIKSAIEELSMLIKLKPTGDNHDRTTVHIPTKPFIYVCSLVIQVLDKIGPTMTVLRQDIDQNIQRLKMLCDSDPSMYSNLVEILKKEANEGGARKGASCSKASVWLARLVADPGQEMEKLVEESYNITLKPWHGWISSAAYKVALKLVPDNKTLINLLMPKDETYDTLKEDMQTLISLLVPFLEEIHSVLLIELCGKYAVTLTCCNVHKLYLEKMSISGREGILFIFLRPDHHRIGLYSPKCCKSISNGSSSEENSLTHHPRIMNIYANNTKAFKSYPRGDFDLESGTLRRSRKSKNSSLHPFKMIKCFANRLNYFYKLHPFLLFFISLSFGVTILIVLFLYESRHRTMNDFGKLDLGLNDYPFANLSNLVMVAGHSVYTSSCGKVDREDSWFLESYQKHPGQAATFVAHIQEGVEIVSKDDGALLLFSGGETRKNAGPRSEAQSYWAVAESKGWFSNKESVRWRALTEEHARDSFENLLFSVCRFRELTGKYPQNITVVSYDFKGERFANLHRSAISFPESRFFYSGTPASSTSKEAALKGESLVRSQFQEDPYGCKGSLWRKKLGRDPFHRSIPYPNGCPEIKDLFRYCGEAPYPGYLPWA</sequence>
<feature type="transmembrane region" description="Helical" evidence="1">
    <location>
        <begin position="333"/>
        <end position="353"/>
    </location>
</feature>
<dbReference type="InterPro" id="IPR014830">
    <property type="entry name" value="Glycolipid_transfer_prot_dom"/>
</dbReference>
<dbReference type="Pfam" id="PF08718">
    <property type="entry name" value="GLTP"/>
    <property type="match status" value="1"/>
</dbReference>
<dbReference type="AlphaFoldDB" id="A0AAD6RCZ0"/>
<keyword evidence="1" id="KW-0812">Transmembrane</keyword>
<keyword evidence="1" id="KW-1133">Transmembrane helix</keyword>
<keyword evidence="4" id="KW-1185">Reference proteome</keyword>
<dbReference type="Gene3D" id="1.10.3520.10">
    <property type="entry name" value="Glycolipid transfer protein"/>
    <property type="match status" value="1"/>
</dbReference>
<reference evidence="3" key="1">
    <citation type="journal article" date="2023" name="Mol. Ecol. Resour.">
        <title>Chromosome-level genome assembly of a triploid poplar Populus alba 'Berolinensis'.</title>
        <authorList>
            <person name="Chen S."/>
            <person name="Yu Y."/>
            <person name="Wang X."/>
            <person name="Wang S."/>
            <person name="Zhang T."/>
            <person name="Zhou Y."/>
            <person name="He R."/>
            <person name="Meng N."/>
            <person name="Wang Y."/>
            <person name="Liu W."/>
            <person name="Liu Z."/>
            <person name="Liu J."/>
            <person name="Guo Q."/>
            <person name="Huang H."/>
            <person name="Sederoff R.R."/>
            <person name="Wang G."/>
            <person name="Qu G."/>
            <person name="Chen S."/>
        </authorList>
    </citation>
    <scope>NUCLEOTIDE SEQUENCE</scope>
    <source>
        <strain evidence="3">SC-2020</strain>
    </source>
</reference>
<dbReference type="Proteomes" id="UP001164929">
    <property type="component" value="Chromosome 2"/>
</dbReference>
<dbReference type="InterPro" id="IPR055323">
    <property type="entry name" value="C57A10.07/YOR238W"/>
</dbReference>
<dbReference type="PANTHER" id="PTHR28110:SF1">
    <property type="entry name" value="TRANSMEMBRANE PROTEIN"/>
    <property type="match status" value="1"/>
</dbReference>
<evidence type="ECO:0000313" key="4">
    <source>
        <dbReference type="Proteomes" id="UP001164929"/>
    </source>
</evidence>
<dbReference type="PANTHER" id="PTHR28110">
    <property type="entry name" value="TRANSMEMBRANE PROTEIN"/>
    <property type="match status" value="1"/>
</dbReference>
<accession>A0AAD6RCZ0</accession>
<dbReference type="EMBL" id="JAQIZT010000002">
    <property type="protein sequence ID" value="KAJ7006467.1"/>
    <property type="molecule type" value="Genomic_DNA"/>
</dbReference>
<proteinExistence type="predicted"/>